<protein>
    <submittedName>
        <fullName evidence="1">Uncharacterized protein</fullName>
    </submittedName>
</protein>
<dbReference type="Proteomes" id="UP000619355">
    <property type="component" value="Unassembled WGS sequence"/>
</dbReference>
<sequence>MNTRDNIDPSSNPDGIERVLRARADAFRYDPEMENAAELAAKGEQLTPSLRMALGYYSDAKKAAGAAGREISAPATADNLSAAYSSLNKGA</sequence>
<comment type="caution">
    <text evidence="1">The sequence shown here is derived from an EMBL/GenBank/DDBJ whole genome shotgun (WGS) entry which is preliminary data.</text>
</comment>
<accession>A0A919F0H8</accession>
<proteinExistence type="predicted"/>
<dbReference type="EMBL" id="BNBF01000021">
    <property type="protein sequence ID" value="GHG66230.1"/>
    <property type="molecule type" value="Genomic_DNA"/>
</dbReference>
<dbReference type="RefSeq" id="WP_189985174.1">
    <property type="nucleotide sequence ID" value="NZ_BNBF01000021.1"/>
</dbReference>
<name>A0A919F0H8_9ACTN</name>
<reference evidence="2" key="1">
    <citation type="journal article" date="2019" name="Int. J. Syst. Evol. Microbiol.">
        <title>The Global Catalogue of Microorganisms (GCM) 10K type strain sequencing project: providing services to taxonomists for standard genome sequencing and annotation.</title>
        <authorList>
            <consortium name="The Broad Institute Genomics Platform"/>
            <consortium name="The Broad Institute Genome Sequencing Center for Infectious Disease"/>
            <person name="Wu L."/>
            <person name="Ma J."/>
        </authorList>
    </citation>
    <scope>NUCLEOTIDE SEQUENCE [LARGE SCALE GENOMIC DNA]</scope>
    <source>
        <strain evidence="2">JCM 4253</strain>
    </source>
</reference>
<keyword evidence="2" id="KW-1185">Reference proteome</keyword>
<dbReference type="AlphaFoldDB" id="A0A919F0H8"/>
<gene>
    <name evidence="1" type="ORF">GCM10018980_58450</name>
</gene>
<evidence type="ECO:0000313" key="1">
    <source>
        <dbReference type="EMBL" id="GHG66230.1"/>
    </source>
</evidence>
<evidence type="ECO:0000313" key="2">
    <source>
        <dbReference type="Proteomes" id="UP000619355"/>
    </source>
</evidence>
<organism evidence="1 2">
    <name type="scientific">Streptomyces capoamus</name>
    <dbReference type="NCBI Taxonomy" id="68183"/>
    <lineage>
        <taxon>Bacteria</taxon>
        <taxon>Bacillati</taxon>
        <taxon>Actinomycetota</taxon>
        <taxon>Actinomycetes</taxon>
        <taxon>Kitasatosporales</taxon>
        <taxon>Streptomycetaceae</taxon>
        <taxon>Streptomyces</taxon>
    </lineage>
</organism>